<dbReference type="FunFam" id="3.10.20.370:FF:000001">
    <property type="entry name" value="Retrovirus-related Pol polyprotein from transposon 17.6-like protein"/>
    <property type="match status" value="1"/>
</dbReference>
<dbReference type="InterPro" id="IPR050951">
    <property type="entry name" value="Retrovirus_Pol_polyprotein"/>
</dbReference>
<dbReference type="InParanoid" id="A0A3Q3KZ30"/>
<dbReference type="GeneTree" id="ENSGT01100000263500"/>
<keyword evidence="12" id="KW-1185">Reference proteome</keyword>
<evidence type="ECO:0000256" key="2">
    <source>
        <dbReference type="ARBA" id="ARBA00012180"/>
    </source>
</evidence>
<evidence type="ECO:0000256" key="9">
    <source>
        <dbReference type="ARBA" id="ARBA00039658"/>
    </source>
</evidence>
<dbReference type="InterPro" id="IPR041588">
    <property type="entry name" value="Integrase_H2C2"/>
</dbReference>
<dbReference type="InterPro" id="IPR043128">
    <property type="entry name" value="Rev_trsase/Diguanyl_cyclase"/>
</dbReference>
<dbReference type="PANTHER" id="PTHR37984">
    <property type="entry name" value="PROTEIN CBG26694"/>
    <property type="match status" value="1"/>
</dbReference>
<dbReference type="InterPro" id="IPR000477">
    <property type="entry name" value="RT_dom"/>
</dbReference>
<dbReference type="Gene3D" id="1.10.340.70">
    <property type="match status" value="1"/>
</dbReference>
<keyword evidence="4" id="KW-0548">Nucleotidyltransferase</keyword>
<dbReference type="FunFam" id="1.10.340.70:FF:000001">
    <property type="entry name" value="Retrovirus-related Pol polyprotein from transposon gypsy-like Protein"/>
    <property type="match status" value="1"/>
</dbReference>
<dbReference type="FunFam" id="3.30.70.270:FF:000020">
    <property type="entry name" value="Transposon Tf2-6 polyprotein-like Protein"/>
    <property type="match status" value="1"/>
</dbReference>
<feature type="domain" description="Reverse transcriptase" evidence="10">
    <location>
        <begin position="1"/>
        <end position="67"/>
    </location>
</feature>
<evidence type="ECO:0000256" key="5">
    <source>
        <dbReference type="ARBA" id="ARBA00022722"/>
    </source>
</evidence>
<name>A0A3Q3KZ30_9TELE</name>
<evidence type="ECO:0000313" key="12">
    <source>
        <dbReference type="Proteomes" id="UP000261640"/>
    </source>
</evidence>
<dbReference type="STRING" id="205130.ENSMAMP00000006818"/>
<evidence type="ECO:0000256" key="4">
    <source>
        <dbReference type="ARBA" id="ARBA00022695"/>
    </source>
</evidence>
<dbReference type="InterPro" id="IPR043502">
    <property type="entry name" value="DNA/RNA_pol_sf"/>
</dbReference>
<evidence type="ECO:0000313" key="11">
    <source>
        <dbReference type="Ensembl" id="ENSMAMP00000006818.1"/>
    </source>
</evidence>
<evidence type="ECO:0000256" key="6">
    <source>
        <dbReference type="ARBA" id="ARBA00022759"/>
    </source>
</evidence>
<dbReference type="CDD" id="cd09274">
    <property type="entry name" value="RNase_HI_RT_Ty3"/>
    <property type="match status" value="1"/>
</dbReference>
<protein>
    <recommendedName>
        <fullName evidence="9">Gypsy retrotransposon integrase-like protein 1</fullName>
        <ecNumber evidence="2">3.1.26.4</ecNumber>
    </recommendedName>
</protein>
<organism evidence="11 12">
    <name type="scientific">Mastacembelus armatus</name>
    <name type="common">zig-zag eel</name>
    <dbReference type="NCBI Taxonomy" id="205130"/>
    <lineage>
        <taxon>Eukaryota</taxon>
        <taxon>Metazoa</taxon>
        <taxon>Chordata</taxon>
        <taxon>Craniata</taxon>
        <taxon>Vertebrata</taxon>
        <taxon>Euteleostomi</taxon>
        <taxon>Actinopterygii</taxon>
        <taxon>Neopterygii</taxon>
        <taxon>Teleostei</taxon>
        <taxon>Neoteleostei</taxon>
        <taxon>Acanthomorphata</taxon>
        <taxon>Anabantaria</taxon>
        <taxon>Synbranchiformes</taxon>
        <taxon>Mastacembelidae</taxon>
        <taxon>Mastacembelus</taxon>
    </lineage>
</organism>
<keyword evidence="7" id="KW-0378">Hydrolase</keyword>
<dbReference type="AlphaFoldDB" id="A0A3Q3KZ30"/>
<dbReference type="Pfam" id="PF17921">
    <property type="entry name" value="Integrase_H2C2"/>
    <property type="match status" value="1"/>
</dbReference>
<reference evidence="11" key="1">
    <citation type="submission" date="2025-08" db="UniProtKB">
        <authorList>
            <consortium name="Ensembl"/>
        </authorList>
    </citation>
    <scope>IDENTIFICATION</scope>
</reference>
<reference evidence="11" key="2">
    <citation type="submission" date="2025-09" db="UniProtKB">
        <authorList>
            <consortium name="Ensembl"/>
        </authorList>
    </citation>
    <scope>IDENTIFICATION</scope>
</reference>
<dbReference type="GO" id="GO:0004523">
    <property type="term" value="F:RNA-DNA hybrid ribonuclease activity"/>
    <property type="evidence" value="ECO:0007669"/>
    <property type="project" value="UniProtKB-EC"/>
</dbReference>
<evidence type="ECO:0000256" key="8">
    <source>
        <dbReference type="ARBA" id="ARBA00022918"/>
    </source>
</evidence>
<dbReference type="Proteomes" id="UP000261640">
    <property type="component" value="Unplaced"/>
</dbReference>
<keyword evidence="3" id="KW-0808">Transferase</keyword>
<dbReference type="GO" id="GO:0003964">
    <property type="term" value="F:RNA-directed DNA polymerase activity"/>
    <property type="evidence" value="ECO:0007669"/>
    <property type="project" value="UniProtKB-KW"/>
</dbReference>
<dbReference type="EC" id="3.1.26.4" evidence="2"/>
<dbReference type="Pfam" id="PF00078">
    <property type="entry name" value="RVT_1"/>
    <property type="match status" value="1"/>
</dbReference>
<dbReference type="Ensembl" id="ENSMAMT00000007007.2">
    <property type="protein sequence ID" value="ENSMAMP00000006818.1"/>
    <property type="gene ID" value="ENSMAMG00000004646.2"/>
</dbReference>
<sequence>MERVLKDIPRTRCVVYLDDLLVHAKDFEQAIRNVREVFMAIRKAGLRLNPAKCNLLARQTQFLGHVVSERGVATDPAKVAVVKDWPPPSNIAELRSFLGLASYDRRFVKDFSSIAGPLHQLTNKGQRFEWSEYCTAAFQQLKAALVYAPVLEYSDPGQPFLLDTDASSMGVGAVLSQKGEAGERVLAYYSCTLSRPERNYCVTLRELLAVILAVRHFRSYLLGTRFVLRTDHASLTWMLNFRQPERQVARWLEILQEYDFEVQHRPGRQHANADALSRRPCLVDECKYCKRLEERDLGLAAVAAEPSGVGEAREPFTIEQLRQQQASDPVLGKVKGWLEARARPDWPAVSSQGPEVKLLHSQWNNLELHCGVIYRRWRAPGEGNDRLQLLVPRALRPEVLSCVHGAAGAGHFGNAKTVRRMRQRLYWPGCRQDAEVYVHCCDICTAQKGPSQRSQAPLQQYLVG</sequence>
<dbReference type="Pfam" id="PF17917">
    <property type="entry name" value="RT_RNaseH"/>
    <property type="match status" value="1"/>
</dbReference>
<evidence type="ECO:0000256" key="7">
    <source>
        <dbReference type="ARBA" id="ARBA00022801"/>
    </source>
</evidence>
<keyword evidence="8" id="KW-0695">RNA-directed DNA polymerase</keyword>
<evidence type="ECO:0000259" key="10">
    <source>
        <dbReference type="PROSITE" id="PS50878"/>
    </source>
</evidence>
<dbReference type="Gene3D" id="3.10.20.370">
    <property type="match status" value="1"/>
</dbReference>
<proteinExistence type="inferred from homology"/>
<dbReference type="InterPro" id="IPR041373">
    <property type="entry name" value="RT_RNaseH"/>
</dbReference>
<comment type="similarity">
    <text evidence="1">Belongs to the beta type-B retroviral polymerase family. HERV class-II K(HML-2) pol subfamily.</text>
</comment>
<dbReference type="PANTHER" id="PTHR37984:SF5">
    <property type="entry name" value="PROTEIN NYNRIN-LIKE"/>
    <property type="match status" value="1"/>
</dbReference>
<keyword evidence="6" id="KW-0255">Endonuclease</keyword>
<accession>A0A3Q3KZ30</accession>
<keyword evidence="5" id="KW-0540">Nuclease</keyword>
<dbReference type="PROSITE" id="PS50878">
    <property type="entry name" value="RT_POL"/>
    <property type="match status" value="1"/>
</dbReference>
<evidence type="ECO:0000256" key="1">
    <source>
        <dbReference type="ARBA" id="ARBA00010879"/>
    </source>
</evidence>
<evidence type="ECO:0000256" key="3">
    <source>
        <dbReference type="ARBA" id="ARBA00022679"/>
    </source>
</evidence>
<dbReference type="Gene3D" id="3.30.70.270">
    <property type="match status" value="2"/>
</dbReference>
<dbReference type="SUPFAM" id="SSF56672">
    <property type="entry name" value="DNA/RNA polymerases"/>
    <property type="match status" value="1"/>
</dbReference>